<proteinExistence type="predicted"/>
<evidence type="ECO:0000256" key="1">
    <source>
        <dbReference type="ARBA" id="ARBA00022676"/>
    </source>
</evidence>
<dbReference type="SUPFAM" id="SSF52418">
    <property type="entry name" value="Nucleoside phosphorylase/phosphoribosyltransferase catalytic domain"/>
    <property type="match status" value="1"/>
</dbReference>
<dbReference type="AlphaFoldDB" id="A0A382LRG5"/>
<evidence type="ECO:0000313" key="3">
    <source>
        <dbReference type="EMBL" id="SVC39003.1"/>
    </source>
</evidence>
<dbReference type="InterPro" id="IPR005940">
    <property type="entry name" value="Anthranilate_Pribosyl_Tfrase"/>
</dbReference>
<dbReference type="GO" id="GO:0005829">
    <property type="term" value="C:cytosol"/>
    <property type="evidence" value="ECO:0007669"/>
    <property type="project" value="TreeGrafter"/>
</dbReference>
<dbReference type="PANTHER" id="PTHR43285">
    <property type="entry name" value="ANTHRANILATE PHOSPHORIBOSYLTRANSFERASE"/>
    <property type="match status" value="1"/>
</dbReference>
<dbReference type="GO" id="GO:0004048">
    <property type="term" value="F:anthranilate phosphoribosyltransferase activity"/>
    <property type="evidence" value="ECO:0007669"/>
    <property type="project" value="InterPro"/>
</dbReference>
<dbReference type="Gene3D" id="3.40.1030.10">
    <property type="entry name" value="Nucleoside phosphorylase/phosphoribosyltransferase catalytic domain"/>
    <property type="match status" value="1"/>
</dbReference>
<evidence type="ECO:0000256" key="2">
    <source>
        <dbReference type="ARBA" id="ARBA00022679"/>
    </source>
</evidence>
<protein>
    <recommendedName>
        <fullName evidence="4">Anthranilate phosphoribosyltransferase</fullName>
    </recommendedName>
</protein>
<keyword evidence="1" id="KW-0328">Glycosyltransferase</keyword>
<dbReference type="GO" id="GO:0000162">
    <property type="term" value="P:L-tryptophan biosynthetic process"/>
    <property type="evidence" value="ECO:0007669"/>
    <property type="project" value="InterPro"/>
</dbReference>
<accession>A0A382LRG5</accession>
<dbReference type="InterPro" id="IPR035902">
    <property type="entry name" value="Nuc_phospho_transferase"/>
</dbReference>
<feature type="non-terminal residue" evidence="3">
    <location>
        <position position="1"/>
    </location>
</feature>
<organism evidence="3">
    <name type="scientific">marine metagenome</name>
    <dbReference type="NCBI Taxonomy" id="408172"/>
    <lineage>
        <taxon>unclassified sequences</taxon>
        <taxon>metagenomes</taxon>
        <taxon>ecological metagenomes</taxon>
    </lineage>
</organism>
<sequence>DNLINIADPYDGFTRNIPSSVFLLPVLAELGYPSFSHGVKCVGPKFGCTHNVILQLLGLDVNMSNEQASERLENKNIGWAYVDQSKFCPSLYNMMDLRNKIIKRPVIATIEVLAKPLTAKKNHFVTGYVHKAYPPIYLMLARNAGFETAMTIRGTEGGIIPSLTQTGKIFSYKNIESDNQSIEFDPKKDLGINQEVRAVQIPENMNKSKTIDKVQSKIDPFDIAKETVKLGLDALSDKDGAMKDCIIYGSSIILQHITDDDIHVCVKAVKEVLKSKSATGRLKK</sequence>
<name>A0A382LRG5_9ZZZZ</name>
<dbReference type="PANTHER" id="PTHR43285:SF2">
    <property type="entry name" value="ANTHRANILATE PHOSPHORIBOSYLTRANSFERASE"/>
    <property type="match status" value="1"/>
</dbReference>
<gene>
    <name evidence="3" type="ORF">METZ01_LOCUS291857</name>
</gene>
<evidence type="ECO:0008006" key="4">
    <source>
        <dbReference type="Google" id="ProtNLM"/>
    </source>
</evidence>
<keyword evidence="2" id="KW-0808">Transferase</keyword>
<reference evidence="3" key="1">
    <citation type="submission" date="2018-05" db="EMBL/GenBank/DDBJ databases">
        <authorList>
            <person name="Lanie J.A."/>
            <person name="Ng W.-L."/>
            <person name="Kazmierczak K.M."/>
            <person name="Andrzejewski T.M."/>
            <person name="Davidsen T.M."/>
            <person name="Wayne K.J."/>
            <person name="Tettelin H."/>
            <person name="Glass J.I."/>
            <person name="Rusch D."/>
            <person name="Podicherti R."/>
            <person name="Tsui H.-C.T."/>
            <person name="Winkler M.E."/>
        </authorList>
    </citation>
    <scope>NUCLEOTIDE SEQUENCE</scope>
</reference>
<dbReference type="EMBL" id="UINC01088614">
    <property type="protein sequence ID" value="SVC39003.1"/>
    <property type="molecule type" value="Genomic_DNA"/>
</dbReference>